<accession>A0A0P8WAK6</accession>
<dbReference type="STRING" id="36849.OXPF_18310"/>
<keyword evidence="2 4" id="KW-0808">Transferase</keyword>
<evidence type="ECO:0000313" key="5">
    <source>
        <dbReference type="Proteomes" id="UP000050326"/>
    </source>
</evidence>
<reference evidence="4 5" key="1">
    <citation type="submission" date="2015-09" db="EMBL/GenBank/DDBJ databases">
        <title>Genome sequence of Oxobacter pfennigii DSM 3222.</title>
        <authorList>
            <person name="Poehlein A."/>
            <person name="Bengelsdorf F.R."/>
            <person name="Schiel-Bengelsdorf B."/>
            <person name="Duerre P."/>
            <person name="Daniel R."/>
        </authorList>
    </citation>
    <scope>NUCLEOTIDE SEQUENCE [LARGE SCALE GENOMIC DNA]</scope>
    <source>
        <strain evidence="4 5">DSM 3222</strain>
    </source>
</reference>
<sequence>MMKIVTFAVPCYNSSAYMKKCIETLLPGGEDVEIILINDGSSDDTGKIADEYASQYPGLVKAIHQENGGHGEGVNTGLKNASGMYYKVVDSDDWLDAPGMLKVIETLKQLINSGKNPDMMICNYVYEHAEDNTRHIVNYTNVLPENRIFTWEEVGSFKPSQYLLMHSVIYNTELLRKSGMVLPKHTFYVDNIFVFQPLPYVKTLYYMDIDLYRYFIGRSDQSVNEQVMIKRIDQQYRVTRIMIDSFSQLKLPDKKLDQYMLNYLSVMMAISSVLSVISGLKENLEKKAELWSYLKSKDEKLYIRLRYHLLGRISNLPGRAGRKLTVYLYRLLRRKYKFN</sequence>
<dbReference type="Pfam" id="PF00535">
    <property type="entry name" value="Glycos_transf_2"/>
    <property type="match status" value="1"/>
</dbReference>
<dbReference type="PANTHER" id="PTHR22916:SF51">
    <property type="entry name" value="GLYCOSYLTRANSFERASE EPSH-RELATED"/>
    <property type="match status" value="1"/>
</dbReference>
<dbReference type="SUPFAM" id="SSF53448">
    <property type="entry name" value="Nucleotide-diphospho-sugar transferases"/>
    <property type="match status" value="1"/>
</dbReference>
<dbReference type="PANTHER" id="PTHR22916">
    <property type="entry name" value="GLYCOSYLTRANSFERASE"/>
    <property type="match status" value="1"/>
</dbReference>
<dbReference type="EMBL" id="LKET01000029">
    <property type="protein sequence ID" value="KPU44745.1"/>
    <property type="molecule type" value="Genomic_DNA"/>
</dbReference>
<organism evidence="4 5">
    <name type="scientific">Oxobacter pfennigii</name>
    <dbReference type="NCBI Taxonomy" id="36849"/>
    <lineage>
        <taxon>Bacteria</taxon>
        <taxon>Bacillati</taxon>
        <taxon>Bacillota</taxon>
        <taxon>Clostridia</taxon>
        <taxon>Eubacteriales</taxon>
        <taxon>Clostridiaceae</taxon>
        <taxon>Oxobacter</taxon>
    </lineage>
</organism>
<evidence type="ECO:0000256" key="2">
    <source>
        <dbReference type="ARBA" id="ARBA00022679"/>
    </source>
</evidence>
<dbReference type="PATRIC" id="fig|36849.3.peg.1928"/>
<protein>
    <submittedName>
        <fullName evidence="4">Putative glycosyltransferase EpsJ</fullName>
        <ecNumber evidence="4">2.4.-.-</ecNumber>
    </submittedName>
</protein>
<evidence type="ECO:0000256" key="1">
    <source>
        <dbReference type="ARBA" id="ARBA00022676"/>
    </source>
</evidence>
<gene>
    <name evidence="4" type="primary">epsJ_2</name>
    <name evidence="4" type="ORF">OXPF_18310</name>
</gene>
<dbReference type="AlphaFoldDB" id="A0A0P8WAK6"/>
<dbReference type="EC" id="2.4.-.-" evidence="4"/>
<feature type="domain" description="Glycosyltransferase 2-like" evidence="3">
    <location>
        <begin position="7"/>
        <end position="109"/>
    </location>
</feature>
<name>A0A0P8WAK6_9CLOT</name>
<dbReference type="Gene3D" id="3.90.550.10">
    <property type="entry name" value="Spore Coat Polysaccharide Biosynthesis Protein SpsA, Chain A"/>
    <property type="match status" value="1"/>
</dbReference>
<evidence type="ECO:0000259" key="3">
    <source>
        <dbReference type="Pfam" id="PF00535"/>
    </source>
</evidence>
<keyword evidence="1 4" id="KW-0328">Glycosyltransferase</keyword>
<proteinExistence type="predicted"/>
<keyword evidence="5" id="KW-1185">Reference proteome</keyword>
<dbReference type="GO" id="GO:0016757">
    <property type="term" value="F:glycosyltransferase activity"/>
    <property type="evidence" value="ECO:0007669"/>
    <property type="project" value="UniProtKB-KW"/>
</dbReference>
<dbReference type="InterPro" id="IPR029044">
    <property type="entry name" value="Nucleotide-diphossugar_trans"/>
</dbReference>
<comment type="caution">
    <text evidence="4">The sequence shown here is derived from an EMBL/GenBank/DDBJ whole genome shotgun (WGS) entry which is preliminary data.</text>
</comment>
<evidence type="ECO:0000313" key="4">
    <source>
        <dbReference type="EMBL" id="KPU44745.1"/>
    </source>
</evidence>
<dbReference type="InterPro" id="IPR001173">
    <property type="entry name" value="Glyco_trans_2-like"/>
</dbReference>
<dbReference type="Proteomes" id="UP000050326">
    <property type="component" value="Unassembled WGS sequence"/>
</dbReference>
<dbReference type="CDD" id="cd00761">
    <property type="entry name" value="Glyco_tranf_GTA_type"/>
    <property type="match status" value="1"/>
</dbReference>